<name>A0A328TZF2_9BACL</name>
<organism evidence="1 2">
    <name type="scientific">Paenibacillus montanisoli</name>
    <dbReference type="NCBI Taxonomy" id="2081970"/>
    <lineage>
        <taxon>Bacteria</taxon>
        <taxon>Bacillati</taxon>
        <taxon>Bacillota</taxon>
        <taxon>Bacilli</taxon>
        <taxon>Bacillales</taxon>
        <taxon>Paenibacillaceae</taxon>
        <taxon>Paenibacillus</taxon>
    </lineage>
</organism>
<reference evidence="1 2" key="1">
    <citation type="submission" date="2018-06" db="EMBL/GenBank/DDBJ databases">
        <title>Paenibacillus montanisoli sp. nov., isolated from mountain area soil.</title>
        <authorList>
            <person name="Wu M."/>
        </authorList>
    </citation>
    <scope>NUCLEOTIDE SEQUENCE [LARGE SCALE GENOMIC DNA]</scope>
    <source>
        <strain evidence="1 2">RA17</strain>
    </source>
</reference>
<evidence type="ECO:0000313" key="2">
    <source>
        <dbReference type="Proteomes" id="UP000249260"/>
    </source>
</evidence>
<keyword evidence="2" id="KW-1185">Reference proteome</keyword>
<dbReference type="EMBL" id="QLUW01000002">
    <property type="protein sequence ID" value="RAP75819.1"/>
    <property type="molecule type" value="Genomic_DNA"/>
</dbReference>
<protein>
    <recommendedName>
        <fullName evidence="3">HEAT repeat domain-containing protein</fullName>
    </recommendedName>
</protein>
<dbReference type="Proteomes" id="UP000249260">
    <property type="component" value="Unassembled WGS sequence"/>
</dbReference>
<gene>
    <name evidence="1" type="ORF">DL346_10285</name>
</gene>
<proteinExistence type="predicted"/>
<evidence type="ECO:0000313" key="1">
    <source>
        <dbReference type="EMBL" id="RAP75819.1"/>
    </source>
</evidence>
<dbReference type="OrthoDB" id="83685at2"/>
<evidence type="ECO:0008006" key="3">
    <source>
        <dbReference type="Google" id="ProtNLM"/>
    </source>
</evidence>
<sequence length="602" mass="66846">MSVDLLLNLQQEVSRLFVAGSAMAEGDLRLDKLLPQLKRLGDSAPVFKRLAEATEGLLTSPRDESPAKLLELATLLSAVLHTQGKTDLPGEPQAFEGFGIALSTGDSFRKLQPLLEALTSKGPGRLEQLRQAYEDRSFLDLRALPSLGRGLDDSYSEIPDFIQDKLFPEVGADAAPVLRGQLNLQGGKGDARRLQLLYQLRGEAALETVLEAANSGSVEPKVAAIGILGAFAEQEPLILDLSREKRKEVRQAAFFALARLGSEQAVDRLFEAVSSKDRELVVEPARQCSSRSLQLRIVAHAADVFDRYLSSEGSMRTEAVQQLHINLRCLEGSGNKVAATAFPLLQRMLSSKAFITTETEAVQEIAAELLLELNLYEADHFALELQHEHKNKFIGFSFRSAYKLLTPAELFHRFAGELKGRSASARELQRALRGIVSGQLKSDEDEWREPFVPEQAWDPRWRQLFVELDLVDLVCAFTAYSDHGVSNYLASKLAAGVRKEGNEAEILLALHRIGYKYAQDLLMTVLEKESRYMYVLDWRLKPLIAALPKSYIERLRQFAAGLAYESVRNEVTAIVEAIEAAPDHTSEESGTGIWGWIKNKMS</sequence>
<dbReference type="Pfam" id="PF13646">
    <property type="entry name" value="HEAT_2"/>
    <property type="match status" value="1"/>
</dbReference>
<accession>A0A328TZF2</accession>
<dbReference type="SUPFAM" id="SSF48371">
    <property type="entry name" value="ARM repeat"/>
    <property type="match status" value="1"/>
</dbReference>
<dbReference type="InterPro" id="IPR016024">
    <property type="entry name" value="ARM-type_fold"/>
</dbReference>
<dbReference type="AlphaFoldDB" id="A0A328TZF2"/>
<comment type="caution">
    <text evidence="1">The sequence shown here is derived from an EMBL/GenBank/DDBJ whole genome shotgun (WGS) entry which is preliminary data.</text>
</comment>
<dbReference type="RefSeq" id="WP_112882044.1">
    <property type="nucleotide sequence ID" value="NZ_QLUW01000002.1"/>
</dbReference>
<dbReference type="Gene3D" id="1.25.10.10">
    <property type="entry name" value="Leucine-rich Repeat Variant"/>
    <property type="match status" value="1"/>
</dbReference>
<dbReference type="InterPro" id="IPR011989">
    <property type="entry name" value="ARM-like"/>
</dbReference>